<dbReference type="SUPFAM" id="SSF52540">
    <property type="entry name" value="P-loop containing nucleoside triphosphate hydrolases"/>
    <property type="match status" value="1"/>
</dbReference>
<dbReference type="GO" id="GO:0004386">
    <property type="term" value="F:helicase activity"/>
    <property type="evidence" value="ECO:0007669"/>
    <property type="project" value="UniProtKB-KW"/>
</dbReference>
<evidence type="ECO:0000313" key="2">
    <source>
        <dbReference type="EMBL" id="QJA81159.1"/>
    </source>
</evidence>
<proteinExistence type="predicted"/>
<keyword evidence="1" id="KW-0067">ATP-binding</keyword>
<dbReference type="InterPro" id="IPR027417">
    <property type="entry name" value="P-loop_NTPase"/>
</dbReference>
<gene>
    <name evidence="2" type="ORF">MM415A00577_0019</name>
    <name evidence="1" type="ORF">TM448A02118_0010</name>
</gene>
<evidence type="ECO:0000313" key="1">
    <source>
        <dbReference type="EMBL" id="QJA51433.1"/>
    </source>
</evidence>
<name>A0A6H1ZU29_9ZZZZ</name>
<keyword evidence="1" id="KW-0378">Hydrolase</keyword>
<sequence length="506" mass="58632">MAEYTRHRIDVTEEQNMLIGLIVSNRMCKDILPLIDKDYLQNPVSFIVVDWIRNYYQKYEEAPRKDIQTIFEIEKKNLSSDRAEIVQLFLEWLSREYEKQSEINEPYLMDRSVKYLEERSLLVLAKKIEDNVKFGFNDKAKEFIADYKKVAKAMSTWFNPFLFEEVNSNMDTEGDVLFKMPGALGKLLGPFERGAFAAVMAPTKRGKTWFLLEIAIMALLNKFKVAFISMEMRKEKMAQRFYKRLLSATTEGGKVYYPIFDCINNQDGSCSMPQRKGYGDLLNSEDEVKEFDPEISWEPCDECRGKRIGDYVSSEVHWYVPLERPKFNLSSVRGLVDGMWGSFGDNLRVKCYPRFDANLEDVIRDLDLLEYTEGFVPDVVVIDDLDSARPEKSYGNRLEEIDQTWMAAGRLGSVKRCLVVVSTQSNKEAWEAKNTKARNVSGYYMKFAHVDLAFMISQTPIEKKRNLTRCSVAVSRDENFNELTQVKILQLLEAGQPIIDSEFDFS</sequence>
<dbReference type="AlphaFoldDB" id="A0A6H1ZU29"/>
<accession>A0A6H1ZU29</accession>
<organism evidence="1">
    <name type="scientific">viral metagenome</name>
    <dbReference type="NCBI Taxonomy" id="1070528"/>
    <lineage>
        <taxon>unclassified sequences</taxon>
        <taxon>metagenomes</taxon>
        <taxon>organismal metagenomes</taxon>
    </lineage>
</organism>
<dbReference type="EMBL" id="MT144262">
    <property type="protein sequence ID" value="QJA51433.1"/>
    <property type="molecule type" value="Genomic_DNA"/>
</dbReference>
<dbReference type="EMBL" id="MT142449">
    <property type="protein sequence ID" value="QJA81159.1"/>
    <property type="molecule type" value="Genomic_DNA"/>
</dbReference>
<dbReference type="Gene3D" id="3.40.50.300">
    <property type="entry name" value="P-loop containing nucleotide triphosphate hydrolases"/>
    <property type="match status" value="1"/>
</dbReference>
<reference evidence="1" key="1">
    <citation type="submission" date="2020-03" db="EMBL/GenBank/DDBJ databases">
        <title>The deep terrestrial virosphere.</title>
        <authorList>
            <person name="Holmfeldt K."/>
            <person name="Nilsson E."/>
            <person name="Simone D."/>
            <person name="Lopez-Fernandez M."/>
            <person name="Wu X."/>
            <person name="de Brujin I."/>
            <person name="Lundin D."/>
            <person name="Andersson A."/>
            <person name="Bertilsson S."/>
            <person name="Dopson M."/>
        </authorList>
    </citation>
    <scope>NUCLEOTIDE SEQUENCE</scope>
    <source>
        <strain evidence="2">MM415A00577</strain>
        <strain evidence="1">TM448A02118</strain>
    </source>
</reference>
<protein>
    <submittedName>
        <fullName evidence="1">Putative helicase</fullName>
    </submittedName>
</protein>
<keyword evidence="1" id="KW-0347">Helicase</keyword>
<keyword evidence="1" id="KW-0547">Nucleotide-binding</keyword>